<dbReference type="Proteomes" id="UP001315860">
    <property type="component" value="Chromosome"/>
</dbReference>
<keyword evidence="2" id="KW-1185">Reference proteome</keyword>
<evidence type="ECO:0000313" key="1">
    <source>
        <dbReference type="EMBL" id="UUI69144.1"/>
    </source>
</evidence>
<evidence type="ECO:0008006" key="3">
    <source>
        <dbReference type="Google" id="ProtNLM"/>
    </source>
</evidence>
<accession>A0ABY5KH59</accession>
<sequence length="150" mass="16552">MTHDLTTAELLGITPGSLVWIVGDSVEETALLDPLPEGVETYEDEVVEQPDDRWFDDTWTGAENQLEPTEPVKPSGIDTAVIAVSNSQEFHMRLDDVLPRLGSVGSVWVLFPTGSLPLPILRTGVNEYGWGTAEPTFLDDTWSAVRLWQS</sequence>
<name>A0ABY5KH59_9ACTN</name>
<dbReference type="EMBL" id="CP101990">
    <property type="protein sequence ID" value="UUI69144.1"/>
    <property type="molecule type" value="Genomic_DNA"/>
</dbReference>
<protein>
    <recommendedName>
        <fullName evidence="3">DUF3052 domain-containing protein</fullName>
    </recommendedName>
</protein>
<reference evidence="1 2" key="1">
    <citation type="submission" date="2022-07" db="EMBL/GenBank/DDBJ databases">
        <title>Novel species in genus Aeromicrobium.</title>
        <authorList>
            <person name="Ye L."/>
        </authorList>
    </citation>
    <scope>NUCLEOTIDE SEQUENCE [LARGE SCALE GENOMIC DNA]</scope>
    <source>
        <strain evidence="2">zg-Y50</strain>
    </source>
</reference>
<evidence type="ECO:0000313" key="2">
    <source>
        <dbReference type="Proteomes" id="UP001315860"/>
    </source>
</evidence>
<gene>
    <name evidence="1" type="ORF">NP095_03285</name>
</gene>
<dbReference type="RefSeq" id="WP_232417391.1">
    <property type="nucleotide sequence ID" value="NZ_CP101990.1"/>
</dbReference>
<proteinExistence type="predicted"/>
<organism evidence="1 2">
    <name type="scientific">Aeromicrobium duanguangcaii</name>
    <dbReference type="NCBI Taxonomy" id="2968086"/>
    <lineage>
        <taxon>Bacteria</taxon>
        <taxon>Bacillati</taxon>
        <taxon>Actinomycetota</taxon>
        <taxon>Actinomycetes</taxon>
        <taxon>Propionibacteriales</taxon>
        <taxon>Nocardioidaceae</taxon>
        <taxon>Aeromicrobium</taxon>
    </lineage>
</organism>